<evidence type="ECO:0000256" key="5">
    <source>
        <dbReference type="ARBA" id="ARBA00022989"/>
    </source>
</evidence>
<dbReference type="GO" id="GO:0005886">
    <property type="term" value="C:plasma membrane"/>
    <property type="evidence" value="ECO:0007669"/>
    <property type="project" value="UniProtKB-SubCell"/>
</dbReference>
<evidence type="ECO:0000259" key="8">
    <source>
        <dbReference type="Pfam" id="PF03458"/>
    </source>
</evidence>
<dbReference type="AlphaFoldDB" id="A0A378UI81"/>
<dbReference type="EMBL" id="UGQS01000002">
    <property type="protein sequence ID" value="STZ77027.1"/>
    <property type="molecule type" value="Genomic_DNA"/>
</dbReference>
<evidence type="ECO:0000313" key="9">
    <source>
        <dbReference type="EMBL" id="STZ77027.1"/>
    </source>
</evidence>
<sequence>MMGFVTAVGGGIVRDMLVNDIPVIMREGFYGSVAVVVAFVLYLLDHFRMVNPLTLQILLFSGYALRMWAYKKQLRLPKL</sequence>
<keyword evidence="4 7" id="KW-0812">Transmembrane</keyword>
<dbReference type="Proteomes" id="UP000254651">
    <property type="component" value="Unassembled WGS sequence"/>
</dbReference>
<evidence type="ECO:0000256" key="7">
    <source>
        <dbReference type="SAM" id="Phobius"/>
    </source>
</evidence>
<organism evidence="9 10">
    <name type="scientific">Bergeriella denitrificans</name>
    <name type="common">Neisseria denitrificans</name>
    <dbReference type="NCBI Taxonomy" id="494"/>
    <lineage>
        <taxon>Bacteria</taxon>
        <taxon>Pseudomonadati</taxon>
        <taxon>Pseudomonadota</taxon>
        <taxon>Betaproteobacteria</taxon>
        <taxon>Neisseriales</taxon>
        <taxon>Neisseriaceae</taxon>
        <taxon>Bergeriella</taxon>
    </lineage>
</organism>
<comment type="subcellular location">
    <subcellularLocation>
        <location evidence="1">Cell membrane</location>
        <topology evidence="1">Multi-pass membrane protein</topology>
    </subcellularLocation>
</comment>
<feature type="transmembrane region" description="Helical" evidence="7">
    <location>
        <begin position="50"/>
        <end position="69"/>
    </location>
</feature>
<evidence type="ECO:0000256" key="6">
    <source>
        <dbReference type="ARBA" id="ARBA00023136"/>
    </source>
</evidence>
<comment type="similarity">
    <text evidence="2">Belongs to the UPF0126 family.</text>
</comment>
<dbReference type="InterPro" id="IPR005115">
    <property type="entry name" value="Gly_transporter"/>
</dbReference>
<evidence type="ECO:0000256" key="1">
    <source>
        <dbReference type="ARBA" id="ARBA00004651"/>
    </source>
</evidence>
<keyword evidence="6 7" id="KW-0472">Membrane</keyword>
<name>A0A378UI81_BERDE</name>
<evidence type="ECO:0000313" key="10">
    <source>
        <dbReference type="Proteomes" id="UP000254651"/>
    </source>
</evidence>
<keyword evidence="10" id="KW-1185">Reference proteome</keyword>
<evidence type="ECO:0000256" key="2">
    <source>
        <dbReference type="ARBA" id="ARBA00008193"/>
    </source>
</evidence>
<dbReference type="Pfam" id="PF03458">
    <property type="entry name" value="Gly_transporter"/>
    <property type="match status" value="1"/>
</dbReference>
<keyword evidence="5 7" id="KW-1133">Transmembrane helix</keyword>
<dbReference type="PANTHER" id="PTHR30506:SF3">
    <property type="entry name" value="UPF0126 INNER MEMBRANE PROTEIN YADS-RELATED"/>
    <property type="match status" value="1"/>
</dbReference>
<feature type="domain" description="Glycine transporter" evidence="8">
    <location>
        <begin position="1"/>
        <end position="45"/>
    </location>
</feature>
<reference evidence="9 10" key="1">
    <citation type="submission" date="2018-06" db="EMBL/GenBank/DDBJ databases">
        <authorList>
            <consortium name="Pathogen Informatics"/>
            <person name="Doyle S."/>
        </authorList>
    </citation>
    <scope>NUCLEOTIDE SEQUENCE [LARGE SCALE GENOMIC DNA]</scope>
    <source>
        <strain evidence="9 10">NCTC10295</strain>
    </source>
</reference>
<protein>
    <submittedName>
        <fullName evidence="9">Predicted membrane protein</fullName>
    </submittedName>
</protein>
<dbReference type="RefSeq" id="WP_245934311.1">
    <property type="nucleotide sequence ID" value="NZ_CP181246.1"/>
</dbReference>
<dbReference type="PANTHER" id="PTHR30506">
    <property type="entry name" value="INNER MEMBRANE PROTEIN"/>
    <property type="match status" value="1"/>
</dbReference>
<keyword evidence="3" id="KW-1003">Cell membrane</keyword>
<evidence type="ECO:0000256" key="3">
    <source>
        <dbReference type="ARBA" id="ARBA00022475"/>
    </source>
</evidence>
<feature type="transmembrane region" description="Helical" evidence="7">
    <location>
        <begin position="23"/>
        <end position="44"/>
    </location>
</feature>
<evidence type="ECO:0000256" key="4">
    <source>
        <dbReference type="ARBA" id="ARBA00022692"/>
    </source>
</evidence>
<proteinExistence type="inferred from homology"/>
<accession>A0A378UI81</accession>
<gene>
    <name evidence="9" type="ORF">NCTC10295_01827</name>
</gene>